<evidence type="ECO:0000313" key="3">
    <source>
        <dbReference type="EMBL" id="XBO40707.1"/>
    </source>
</evidence>
<feature type="domain" description="Phosphatidic acid phosphatase type 2/haloperoxidase" evidence="2">
    <location>
        <begin position="97"/>
        <end position="205"/>
    </location>
</feature>
<dbReference type="GO" id="GO:0003993">
    <property type="term" value="F:acid phosphatase activity"/>
    <property type="evidence" value="ECO:0007669"/>
    <property type="project" value="InterPro"/>
</dbReference>
<dbReference type="PIRSF" id="PIRSF000897">
    <property type="entry name" value="Acid_Ptase_ClsA"/>
    <property type="match status" value="1"/>
</dbReference>
<keyword evidence="1" id="KW-0732">Signal</keyword>
<evidence type="ECO:0000256" key="1">
    <source>
        <dbReference type="SAM" id="SignalP"/>
    </source>
</evidence>
<accession>A0AAU7JKI9</accession>
<dbReference type="AlphaFoldDB" id="A0AAU7JKI9"/>
<dbReference type="Pfam" id="PF01569">
    <property type="entry name" value="PAP2"/>
    <property type="match status" value="1"/>
</dbReference>
<feature type="signal peptide" evidence="1">
    <location>
        <begin position="1"/>
        <end position="18"/>
    </location>
</feature>
<dbReference type="InterPro" id="IPR000326">
    <property type="entry name" value="PAP2/HPO"/>
</dbReference>
<dbReference type="GO" id="GO:0030288">
    <property type="term" value="C:outer membrane-bounded periplasmic space"/>
    <property type="evidence" value="ECO:0007669"/>
    <property type="project" value="InterPro"/>
</dbReference>
<dbReference type="SUPFAM" id="SSF48317">
    <property type="entry name" value="Acid phosphatase/Vanadium-dependent haloperoxidase"/>
    <property type="match status" value="1"/>
</dbReference>
<dbReference type="EMBL" id="CP157484">
    <property type="protein sequence ID" value="XBO40707.1"/>
    <property type="molecule type" value="Genomic_DNA"/>
</dbReference>
<evidence type="ECO:0000259" key="2">
    <source>
        <dbReference type="SMART" id="SM00014"/>
    </source>
</evidence>
<dbReference type="InterPro" id="IPR036938">
    <property type="entry name" value="PAP2/HPO_sf"/>
</dbReference>
<gene>
    <name evidence="3" type="ORF">ABEG18_08060</name>
</gene>
<dbReference type="CDD" id="cd03397">
    <property type="entry name" value="PAP2_acid_phosphatase"/>
    <property type="match status" value="1"/>
</dbReference>
<proteinExistence type="predicted"/>
<organism evidence="3">
    <name type="scientific">Alsobacter sp. KACC 23698</name>
    <dbReference type="NCBI Taxonomy" id="3149229"/>
    <lineage>
        <taxon>Bacteria</taxon>
        <taxon>Pseudomonadati</taxon>
        <taxon>Pseudomonadota</taxon>
        <taxon>Alphaproteobacteria</taxon>
        <taxon>Hyphomicrobiales</taxon>
        <taxon>Alsobacteraceae</taxon>
        <taxon>Alsobacter</taxon>
    </lineage>
</organism>
<dbReference type="RefSeq" id="WP_406857560.1">
    <property type="nucleotide sequence ID" value="NZ_CP157484.1"/>
</dbReference>
<dbReference type="Gene3D" id="1.20.144.10">
    <property type="entry name" value="Phosphatidic acid phosphatase type 2/haloperoxidase"/>
    <property type="match status" value="1"/>
</dbReference>
<reference evidence="3" key="1">
    <citation type="submission" date="2024-05" db="EMBL/GenBank/DDBJ databases">
        <authorList>
            <person name="Kim S."/>
            <person name="Heo J."/>
            <person name="Choi H."/>
            <person name="Choi Y."/>
            <person name="Kwon S.-W."/>
            <person name="Kim Y."/>
        </authorList>
    </citation>
    <scope>NUCLEOTIDE SEQUENCE</scope>
    <source>
        <strain evidence="3">KACC 23698</strain>
    </source>
</reference>
<dbReference type="SMART" id="SM00014">
    <property type="entry name" value="acidPPc"/>
    <property type="match status" value="1"/>
</dbReference>
<name>A0AAU7JKI9_9HYPH</name>
<feature type="chain" id="PRO_5043728164" evidence="1">
    <location>
        <begin position="19"/>
        <end position="229"/>
    </location>
</feature>
<sequence>MFTRIALAFVLFVSPAVAGEAPYVTASDIDLRVFLPRPVQAGSEADKAQQAEVLAVQKAASPERIALAAADGEETVFDMYARVFGPDFKPEVLPRTAHLFGRVGESEDASVDPAKPFFGRVRPYLANPQIKPLAKASKSGSFPSGHTTRVTAVAVILTMMAPEKRDEIWSRAEEYAESRIVAGLHYRADIEAGFRTGSALAAAIMANADFRADYPAARAELRTALGLTQ</sequence>
<dbReference type="InterPro" id="IPR001011">
    <property type="entry name" value="Acid_Pase_classA_bac"/>
</dbReference>
<protein>
    <submittedName>
        <fullName evidence="3">Phosphatase PAP2 family protein</fullName>
    </submittedName>
</protein>